<protein>
    <submittedName>
        <fullName evidence="1">Uncharacterized protein</fullName>
    </submittedName>
</protein>
<evidence type="ECO:0000313" key="1">
    <source>
        <dbReference type="EMBL" id="MBX54558.1"/>
    </source>
</evidence>
<reference evidence="1" key="1">
    <citation type="submission" date="2018-02" db="EMBL/GenBank/DDBJ databases">
        <title>Rhizophora mucronata_Transcriptome.</title>
        <authorList>
            <person name="Meera S.P."/>
            <person name="Sreeshan A."/>
            <person name="Augustine A."/>
        </authorList>
    </citation>
    <scope>NUCLEOTIDE SEQUENCE</scope>
    <source>
        <tissue evidence="1">Leaf</tissue>
    </source>
</reference>
<organism evidence="1">
    <name type="scientific">Rhizophora mucronata</name>
    <name type="common">Asiatic mangrove</name>
    <dbReference type="NCBI Taxonomy" id="61149"/>
    <lineage>
        <taxon>Eukaryota</taxon>
        <taxon>Viridiplantae</taxon>
        <taxon>Streptophyta</taxon>
        <taxon>Embryophyta</taxon>
        <taxon>Tracheophyta</taxon>
        <taxon>Spermatophyta</taxon>
        <taxon>Magnoliopsida</taxon>
        <taxon>eudicotyledons</taxon>
        <taxon>Gunneridae</taxon>
        <taxon>Pentapetalae</taxon>
        <taxon>rosids</taxon>
        <taxon>fabids</taxon>
        <taxon>Malpighiales</taxon>
        <taxon>Rhizophoraceae</taxon>
        <taxon>Rhizophora</taxon>
    </lineage>
</organism>
<dbReference type="AlphaFoldDB" id="A0A2P2PIF8"/>
<proteinExistence type="predicted"/>
<accession>A0A2P2PIF8</accession>
<dbReference type="EMBL" id="GGEC01074074">
    <property type="protein sequence ID" value="MBX54558.1"/>
    <property type="molecule type" value="Transcribed_RNA"/>
</dbReference>
<name>A0A2P2PIF8_RHIMU</name>
<sequence>MFTIHSMTESAFISFKSSFFNISSLDRRFILANRETSSDLESEKSCRDRT</sequence>